<sequence>MEVDRKLYPKQLLSILNRIANASFISFDLEMSGISTKARHGMDKGSRDAGKPSLQQQYSETKEAAETFQVLQVGITVVEEDREKGMYIARPYNFHLSPLFLHGDRLNIDRKFGFSSSACDFLLKNHFDFGQVFNSGVPYLSREEEKYAREQYQIINGLNKRDDIVISLSEPQTLDFYRNARKTITAWLDDKSDSRQSYVNISNPDGPLNGYQRRLIHQLVQNEFPDYRTFARHEKSFMQVEKTDKLREAEIQRRKLTEFNSMVAKQVGLRWIIEALCGGDLTSIDPWWFRDEAVENGNDMLARQALEKEFRQVAKALKEKEHVLVGHNLFTDLIFLYKTFIGELPSEVRDFQKKMHHLFPIVIDTKYLATYDADAMNPREGLKQLWEPFTLIHKPLVSLGEQHMSYGAVFGKDHEAGFDSWMTAELFVKLAAKIYSEQTDPELSPAGSDSEDDESDEDYNGSQDRNTEHTGGVRLNAPDTNDTDDSASDNALPAWHAALENNPFMALVMESEQAKRSAGGTEEIEQWLPDLDSWFWRIYSNKLRVNSVEGGVCHLSLVDIQ</sequence>
<dbReference type="InterPro" id="IPR006941">
    <property type="entry name" value="RNase_CAF1"/>
</dbReference>
<comment type="similarity">
    <text evidence="1">Belongs to the CAF1 family.</text>
</comment>
<dbReference type="InterPro" id="IPR012337">
    <property type="entry name" value="RNaseH-like_sf"/>
</dbReference>
<evidence type="ECO:0000259" key="5">
    <source>
        <dbReference type="PROSITE" id="PS51061"/>
    </source>
</evidence>
<dbReference type="InterPro" id="IPR051181">
    <property type="entry name" value="CAF1_poly(A)_ribonucleases"/>
</dbReference>
<feature type="compositionally biased region" description="Acidic residues" evidence="4">
    <location>
        <begin position="449"/>
        <end position="459"/>
    </location>
</feature>
<evidence type="ECO:0000256" key="2">
    <source>
        <dbReference type="ARBA" id="ARBA00015918"/>
    </source>
</evidence>
<dbReference type="EMBL" id="JBFCZG010000003">
    <property type="protein sequence ID" value="KAL3424991.1"/>
    <property type="molecule type" value="Genomic_DNA"/>
</dbReference>
<evidence type="ECO:0000256" key="4">
    <source>
        <dbReference type="SAM" id="MobiDB-lite"/>
    </source>
</evidence>
<dbReference type="PROSITE" id="PS51061">
    <property type="entry name" value="R3H"/>
    <property type="match status" value="1"/>
</dbReference>
<name>A0ABR4PNV7_9HELO</name>
<accession>A0ABR4PNV7</accession>
<protein>
    <recommendedName>
        <fullName evidence="2">Poly(A)-specific ribonuclease PARN</fullName>
    </recommendedName>
    <alternativeName>
        <fullName evidence="3">Polyadenylate-specific ribonuclease</fullName>
    </alternativeName>
</protein>
<comment type="caution">
    <text evidence="6">The sequence shown here is derived from an EMBL/GenBank/DDBJ whole genome shotgun (WGS) entry which is preliminary data.</text>
</comment>
<dbReference type="Gene3D" id="3.30.420.10">
    <property type="entry name" value="Ribonuclease H-like superfamily/Ribonuclease H"/>
    <property type="match status" value="2"/>
</dbReference>
<dbReference type="InterPro" id="IPR036397">
    <property type="entry name" value="RNaseH_sf"/>
</dbReference>
<dbReference type="Pfam" id="PF04857">
    <property type="entry name" value="CAF1"/>
    <property type="match status" value="1"/>
</dbReference>
<gene>
    <name evidence="6" type="ORF">PVAG01_04271</name>
</gene>
<dbReference type="InterPro" id="IPR001374">
    <property type="entry name" value="R3H_dom"/>
</dbReference>
<evidence type="ECO:0000256" key="1">
    <source>
        <dbReference type="ARBA" id="ARBA00008372"/>
    </source>
</evidence>
<feature type="region of interest" description="Disordered" evidence="4">
    <location>
        <begin position="38"/>
        <end position="58"/>
    </location>
</feature>
<evidence type="ECO:0000313" key="7">
    <source>
        <dbReference type="Proteomes" id="UP001629113"/>
    </source>
</evidence>
<keyword evidence="7" id="KW-1185">Reference proteome</keyword>
<evidence type="ECO:0000256" key="3">
    <source>
        <dbReference type="ARBA" id="ARBA00031923"/>
    </source>
</evidence>
<proteinExistence type="inferred from homology"/>
<dbReference type="SUPFAM" id="SSF53098">
    <property type="entry name" value="Ribonuclease H-like"/>
    <property type="match status" value="1"/>
</dbReference>
<feature type="domain" description="R3H" evidence="5">
    <location>
        <begin position="174"/>
        <end position="244"/>
    </location>
</feature>
<evidence type="ECO:0000313" key="6">
    <source>
        <dbReference type="EMBL" id="KAL3424991.1"/>
    </source>
</evidence>
<dbReference type="PANTHER" id="PTHR15092:SF22">
    <property type="entry name" value="POLY(A)-SPECIFIC RIBONUCLEASE PNLDC1"/>
    <property type="match status" value="1"/>
</dbReference>
<feature type="region of interest" description="Disordered" evidence="4">
    <location>
        <begin position="438"/>
        <end position="489"/>
    </location>
</feature>
<dbReference type="Proteomes" id="UP001629113">
    <property type="component" value="Unassembled WGS sequence"/>
</dbReference>
<dbReference type="PANTHER" id="PTHR15092">
    <property type="entry name" value="POLY A -SPECIFIC RIBONUCLEASE/TARGET OF EGR1, MEMBER 1"/>
    <property type="match status" value="1"/>
</dbReference>
<reference evidence="6 7" key="1">
    <citation type="submission" date="2024-06" db="EMBL/GenBank/DDBJ databases">
        <title>Complete genome of Phlyctema vagabunda strain 19-DSS-EL-015.</title>
        <authorList>
            <person name="Fiorenzani C."/>
        </authorList>
    </citation>
    <scope>NUCLEOTIDE SEQUENCE [LARGE SCALE GENOMIC DNA]</scope>
    <source>
        <strain evidence="6 7">19-DSS-EL-015</strain>
    </source>
</reference>
<feature type="compositionally biased region" description="Basic and acidic residues" evidence="4">
    <location>
        <begin position="40"/>
        <end position="50"/>
    </location>
</feature>
<organism evidence="6 7">
    <name type="scientific">Phlyctema vagabunda</name>
    <dbReference type="NCBI Taxonomy" id="108571"/>
    <lineage>
        <taxon>Eukaryota</taxon>
        <taxon>Fungi</taxon>
        <taxon>Dikarya</taxon>
        <taxon>Ascomycota</taxon>
        <taxon>Pezizomycotina</taxon>
        <taxon>Leotiomycetes</taxon>
        <taxon>Helotiales</taxon>
        <taxon>Dermateaceae</taxon>
        <taxon>Phlyctema</taxon>
    </lineage>
</organism>